<name>A0AA36AW86_OCTVU</name>
<evidence type="ECO:0000256" key="3">
    <source>
        <dbReference type="ARBA" id="ARBA00012752"/>
    </source>
</evidence>
<dbReference type="CDD" id="cd10810">
    <property type="entry name" value="GH38N_AMII_LAM_like"/>
    <property type="match status" value="1"/>
</dbReference>
<dbReference type="Pfam" id="PF07748">
    <property type="entry name" value="Glyco_hydro_38C"/>
    <property type="match status" value="1"/>
</dbReference>
<dbReference type="GO" id="GO:0005764">
    <property type="term" value="C:lysosome"/>
    <property type="evidence" value="ECO:0007669"/>
    <property type="project" value="TreeGrafter"/>
</dbReference>
<dbReference type="InterPro" id="IPR011682">
    <property type="entry name" value="Glyco_hydro_38_C"/>
</dbReference>
<accession>A0AA36AW86</accession>
<dbReference type="SUPFAM" id="SSF88688">
    <property type="entry name" value="Families 57/38 glycoside transferase middle domain"/>
    <property type="match status" value="1"/>
</dbReference>
<dbReference type="Gene3D" id="2.60.40.1360">
    <property type="match status" value="1"/>
</dbReference>
<organism evidence="13 14">
    <name type="scientific">Octopus vulgaris</name>
    <name type="common">Common octopus</name>
    <dbReference type="NCBI Taxonomy" id="6645"/>
    <lineage>
        <taxon>Eukaryota</taxon>
        <taxon>Metazoa</taxon>
        <taxon>Spiralia</taxon>
        <taxon>Lophotrochozoa</taxon>
        <taxon>Mollusca</taxon>
        <taxon>Cephalopoda</taxon>
        <taxon>Coleoidea</taxon>
        <taxon>Octopodiformes</taxon>
        <taxon>Octopoda</taxon>
        <taxon>Incirrata</taxon>
        <taxon>Octopodidae</taxon>
        <taxon>Octopus</taxon>
    </lineage>
</organism>
<evidence type="ECO:0000313" key="13">
    <source>
        <dbReference type="EMBL" id="CAI9722773.1"/>
    </source>
</evidence>
<dbReference type="InterPro" id="IPR041147">
    <property type="entry name" value="GH38_C"/>
</dbReference>
<keyword evidence="9" id="KW-0325">Glycoprotein</keyword>
<dbReference type="InterPro" id="IPR027291">
    <property type="entry name" value="Glyco_hydro_38_N_sf"/>
</dbReference>
<dbReference type="PANTHER" id="PTHR11607">
    <property type="entry name" value="ALPHA-MANNOSIDASE"/>
    <property type="match status" value="1"/>
</dbReference>
<dbReference type="Pfam" id="PF21260">
    <property type="entry name" value="Laman-like_dom"/>
    <property type="match status" value="1"/>
</dbReference>
<protein>
    <recommendedName>
        <fullName evidence="3 11">Alpha-mannosidase</fullName>
        <ecNumber evidence="11">3.2.1.-</ecNumber>
    </recommendedName>
</protein>
<dbReference type="Gene3D" id="1.20.1270.50">
    <property type="entry name" value="Glycoside hydrolase family 38, central domain"/>
    <property type="match status" value="2"/>
</dbReference>
<dbReference type="FunFam" id="3.20.110.10:FF:000001">
    <property type="entry name" value="Alpha-mannosidase"/>
    <property type="match status" value="1"/>
</dbReference>
<reference evidence="13" key="1">
    <citation type="submission" date="2023-08" db="EMBL/GenBank/DDBJ databases">
        <authorList>
            <person name="Alioto T."/>
            <person name="Alioto T."/>
            <person name="Gomez Garrido J."/>
        </authorList>
    </citation>
    <scope>NUCLEOTIDE SEQUENCE</scope>
</reference>
<keyword evidence="7 11" id="KW-0862">Zinc</keyword>
<dbReference type="InterPro" id="IPR028995">
    <property type="entry name" value="Glyco_hydro_57/38_cen_sf"/>
</dbReference>
<evidence type="ECO:0000256" key="6">
    <source>
        <dbReference type="ARBA" id="ARBA00022801"/>
    </source>
</evidence>
<dbReference type="SUPFAM" id="SSF74650">
    <property type="entry name" value="Galactose mutarotase-like"/>
    <property type="match status" value="1"/>
</dbReference>
<keyword evidence="14" id="KW-1185">Reference proteome</keyword>
<dbReference type="Pfam" id="PF09261">
    <property type="entry name" value="Alpha-mann_mid"/>
    <property type="match status" value="1"/>
</dbReference>
<evidence type="ECO:0000256" key="7">
    <source>
        <dbReference type="ARBA" id="ARBA00022833"/>
    </source>
</evidence>
<dbReference type="Proteomes" id="UP001162480">
    <property type="component" value="Chromosome 5"/>
</dbReference>
<keyword evidence="6 11" id="KW-0378">Hydrolase</keyword>
<dbReference type="GO" id="GO:0030246">
    <property type="term" value="F:carbohydrate binding"/>
    <property type="evidence" value="ECO:0007669"/>
    <property type="project" value="InterPro"/>
</dbReference>
<evidence type="ECO:0000313" key="14">
    <source>
        <dbReference type="Proteomes" id="UP001162480"/>
    </source>
</evidence>
<dbReference type="InterPro" id="IPR048534">
    <property type="entry name" value="Man2a1-like_dom"/>
</dbReference>
<dbReference type="FunFam" id="1.20.1270.50:FF:000002">
    <property type="entry name" value="Alpha-mannosidase"/>
    <property type="match status" value="1"/>
</dbReference>
<evidence type="ECO:0000256" key="9">
    <source>
        <dbReference type="ARBA" id="ARBA00023180"/>
    </source>
</evidence>
<dbReference type="PANTHER" id="PTHR11607:SF3">
    <property type="entry name" value="LYSOSOMAL ALPHA-MANNOSIDASE"/>
    <property type="match status" value="1"/>
</dbReference>
<keyword evidence="4 11" id="KW-0479">Metal-binding</keyword>
<evidence type="ECO:0000256" key="1">
    <source>
        <dbReference type="ARBA" id="ARBA00000365"/>
    </source>
</evidence>
<sequence>MRWPQRYSANADSLSFLLVVGNQAYPFHSQSCGYESCNPVKDGMINVHLVPHTHDDVGWLKTVDQYFYGAKTKIQNAGVQYILDSVIQELLKDPSRRFIYVEMAFFWRWWHQQHDHTRHIVQKLVKEGRLEFILGGWTMNDEAATHYSAIIDQHTLGFEFLSKTFGECGRPRVAWQIDPFGHSKEMASLFAGMGFDGLFFGRADYQDIVKRVLNKDMEMVWKANQNIGEEADLFTGILLNGYNPPPGFCFDELCQDDPIMDDPRLKENNLNEKLILFSTWVMMKSLTLRTKHIMLTMGSDFQYSNANTWYKNLDKLIKHINAKQAKGSKLNLIYSTPSCYLYQLNRANITWPVKTDDFFPYADRLHSYWTGYFTSRPAIKQFIRESSNLFQVSRHLDVFAQLQNHIDLFRVWEPLSIAQHHDAVTGTEKQAVANDYTARLTAGAESYQKLTNAAYTKLLPKTEETPPAHYFCSLLNISMCEITEHLNEFTVTLYNPLAQLVSNWVRLPVVGSSYTVLGPDLNSVQTQVITISSSTKRIPERRLSKAQNILVFEVKIRPLGFATYFVQTTKSDDAIQRTLSQVIPVDLGTDFEIKNDKISISFNGKTGRMQGISNLESKISASVVQDYYYYIGHPGNNSDTDTQASNNYIFRPLNNTPSSVNYLMPVKSHIVKGPLVQEVHQVFCPWITQVIRLYKGSNFAEVEWTAGSIPINDDKGKEIVVSYQTNLKTNNMFYTDANGRQIMERKLNYRPTWTLKISEPISGNYYPVNTKIFIKDVEKDVQFTVLTDRSQGGSSLRDGHVELMLHRRLLFDDGRGVGEPLNETGVDGHGLIIRGKHLLYVDTKENSTVFHRHQAIENFLHPTIAFAELKMSPKEWKDKFNTNWAAMKSSLPSNVNLLTLQQWGKSTLLLRLEHVFEQGEGTFSKSVTISLKNLFIHFNATAVEELVLGANLNLSDLHRLKWKADGYHTNNHYFKKQEGLEITLSPMEIKTLAVTITDFF</sequence>
<dbReference type="Gene3D" id="2.70.98.30">
    <property type="entry name" value="Golgi alpha-mannosidase II, domain 4"/>
    <property type="match status" value="1"/>
</dbReference>
<evidence type="ECO:0000256" key="8">
    <source>
        <dbReference type="ARBA" id="ARBA00023157"/>
    </source>
</evidence>
<dbReference type="InterPro" id="IPR037094">
    <property type="entry name" value="Glyco_hydro_38_cen_sf"/>
</dbReference>
<dbReference type="InterPro" id="IPR011013">
    <property type="entry name" value="Gal_mutarotase_sf_dom"/>
</dbReference>
<evidence type="ECO:0000256" key="5">
    <source>
        <dbReference type="ARBA" id="ARBA00022729"/>
    </source>
</evidence>
<dbReference type="Gene3D" id="3.20.110.10">
    <property type="entry name" value="Glycoside hydrolase 38, N terminal domain"/>
    <property type="match status" value="1"/>
</dbReference>
<dbReference type="InterPro" id="IPR000602">
    <property type="entry name" value="Glyco_hydro_38_N"/>
</dbReference>
<dbReference type="Gene3D" id="2.60.40.1180">
    <property type="entry name" value="Golgi alpha-mannosidase II"/>
    <property type="match status" value="1"/>
</dbReference>
<feature type="domain" description="Glycoside hydrolase family 38 central" evidence="12">
    <location>
        <begin position="367"/>
        <end position="440"/>
    </location>
</feature>
<keyword evidence="8" id="KW-1015">Disulfide bond</keyword>
<dbReference type="FunFam" id="2.70.98.30:FF:000003">
    <property type="entry name" value="Alpha-mannosidase"/>
    <property type="match status" value="1"/>
</dbReference>
<evidence type="ECO:0000259" key="12">
    <source>
        <dbReference type="SMART" id="SM00872"/>
    </source>
</evidence>
<dbReference type="SMART" id="SM00872">
    <property type="entry name" value="Alpha-mann_mid"/>
    <property type="match status" value="1"/>
</dbReference>
<dbReference type="SUPFAM" id="SSF88713">
    <property type="entry name" value="Glycoside hydrolase/deacetylase"/>
    <property type="match status" value="1"/>
</dbReference>
<gene>
    <name evidence="13" type="ORF">OCTVUL_1B020133</name>
</gene>
<dbReference type="FunFam" id="2.60.40.1180:FF:000018">
    <property type="entry name" value="Alpha-mannosidase"/>
    <property type="match status" value="1"/>
</dbReference>
<dbReference type="FunFam" id="1.20.1270.50:FF:000003">
    <property type="entry name" value="Alpha-mannosidase"/>
    <property type="match status" value="1"/>
</dbReference>
<dbReference type="Pfam" id="PF01074">
    <property type="entry name" value="Glyco_hydro_38N"/>
    <property type="match status" value="1"/>
</dbReference>
<proteinExistence type="inferred from homology"/>
<evidence type="ECO:0000256" key="10">
    <source>
        <dbReference type="ARBA" id="ARBA00023295"/>
    </source>
</evidence>
<dbReference type="InterPro" id="IPR011330">
    <property type="entry name" value="Glyco_hydro/deAcase_b/a-brl"/>
</dbReference>
<keyword evidence="5" id="KW-0732">Signal</keyword>
<dbReference type="EC" id="3.2.1.-" evidence="11"/>
<dbReference type="EMBL" id="OX597818">
    <property type="protein sequence ID" value="CAI9722773.1"/>
    <property type="molecule type" value="Genomic_DNA"/>
</dbReference>
<dbReference type="GO" id="GO:0006013">
    <property type="term" value="P:mannose metabolic process"/>
    <property type="evidence" value="ECO:0007669"/>
    <property type="project" value="InterPro"/>
</dbReference>
<comment type="similarity">
    <text evidence="2 11">Belongs to the glycosyl hydrolase 38 family.</text>
</comment>
<dbReference type="Pfam" id="PF17677">
    <property type="entry name" value="Glyco_hydro38C2"/>
    <property type="match status" value="1"/>
</dbReference>
<comment type="cofactor">
    <cofactor evidence="11">
        <name>Zn(2+)</name>
        <dbReference type="ChEBI" id="CHEBI:29105"/>
    </cofactor>
    <text evidence="11">Binds 1 zinc ion per subunit.</text>
</comment>
<evidence type="ECO:0000256" key="2">
    <source>
        <dbReference type="ARBA" id="ARBA00009792"/>
    </source>
</evidence>
<dbReference type="GO" id="GO:0004559">
    <property type="term" value="F:alpha-mannosidase activity"/>
    <property type="evidence" value="ECO:0007669"/>
    <property type="project" value="UniProtKB-EC"/>
</dbReference>
<comment type="catalytic activity">
    <reaction evidence="1">
        <text>Hydrolysis of terminal, non-reducing alpha-D-mannose residues in alpha-D-mannosides.</text>
        <dbReference type="EC" id="3.2.1.24"/>
    </reaction>
</comment>
<keyword evidence="10 11" id="KW-0326">Glycosidase</keyword>
<evidence type="ECO:0000256" key="4">
    <source>
        <dbReference type="ARBA" id="ARBA00022723"/>
    </source>
</evidence>
<dbReference type="InterPro" id="IPR015341">
    <property type="entry name" value="Glyco_hydro_38_cen"/>
</dbReference>
<evidence type="ECO:0000256" key="11">
    <source>
        <dbReference type="RuleBase" id="RU361199"/>
    </source>
</evidence>
<dbReference type="InterPro" id="IPR050843">
    <property type="entry name" value="Glycosyl_Hydrlase_38"/>
</dbReference>
<dbReference type="AlphaFoldDB" id="A0AA36AW86"/>
<dbReference type="InterPro" id="IPR013780">
    <property type="entry name" value="Glyco_hydro_b"/>
</dbReference>
<dbReference type="GO" id="GO:0046872">
    <property type="term" value="F:metal ion binding"/>
    <property type="evidence" value="ECO:0007669"/>
    <property type="project" value="UniProtKB-KW"/>
</dbReference>